<dbReference type="InterPro" id="IPR029044">
    <property type="entry name" value="Nucleotide-diphossugar_trans"/>
</dbReference>
<dbReference type="Pfam" id="PF00535">
    <property type="entry name" value="Glycos_transf_2"/>
    <property type="match status" value="1"/>
</dbReference>
<dbReference type="SUPFAM" id="SSF53448">
    <property type="entry name" value="Nucleotide-diphospho-sugar transferases"/>
    <property type="match status" value="1"/>
</dbReference>
<dbReference type="PANTHER" id="PTHR43685:SF2">
    <property type="entry name" value="GLYCOSYLTRANSFERASE 2-LIKE DOMAIN-CONTAINING PROTEIN"/>
    <property type="match status" value="1"/>
</dbReference>
<evidence type="ECO:0000313" key="3">
    <source>
        <dbReference type="Proteomes" id="UP000017396"/>
    </source>
</evidence>
<reference evidence="2 3" key="1">
    <citation type="journal article" date="2013" name="PLoS ONE">
        <title>Cultivation and Complete Genome Sequencing of Gloeobacter kilaueensis sp. nov., from a Lava Cave in Kilauea Caldera, Hawai'i.</title>
        <authorList>
            <person name="Saw J.H."/>
            <person name="Schatz M."/>
            <person name="Brown M.V."/>
            <person name="Kunkel D.D."/>
            <person name="Foster J.S."/>
            <person name="Shick H."/>
            <person name="Christensen S."/>
            <person name="Hou S."/>
            <person name="Wan X."/>
            <person name="Donachie S.P."/>
        </authorList>
    </citation>
    <scope>NUCLEOTIDE SEQUENCE [LARGE SCALE GENOMIC DNA]</scope>
    <source>
        <strain evidence="3">JS</strain>
    </source>
</reference>
<keyword evidence="3" id="KW-1185">Reference proteome</keyword>
<dbReference type="RefSeq" id="WP_023175022.1">
    <property type="nucleotide sequence ID" value="NC_022600.1"/>
</dbReference>
<dbReference type="CDD" id="cd00761">
    <property type="entry name" value="Glyco_tranf_GTA_type"/>
    <property type="match status" value="1"/>
</dbReference>
<organism evidence="2 3">
    <name type="scientific">Gloeobacter kilaueensis (strain ATCC BAA-2537 / CCAP 1431/1 / ULC 316 / JS1)</name>
    <dbReference type="NCBI Taxonomy" id="1183438"/>
    <lineage>
        <taxon>Bacteria</taxon>
        <taxon>Bacillati</taxon>
        <taxon>Cyanobacteriota</taxon>
        <taxon>Cyanophyceae</taxon>
        <taxon>Gloeobacterales</taxon>
        <taxon>Gloeobacteraceae</taxon>
        <taxon>Gloeobacter</taxon>
    </lineage>
</organism>
<dbReference type="eggNOG" id="COG1216">
    <property type="taxonomic scope" value="Bacteria"/>
</dbReference>
<protein>
    <submittedName>
        <fullName evidence="2">Glycosyl transferase family 2</fullName>
    </submittedName>
</protein>
<feature type="domain" description="Glycosyltransferase 2-like" evidence="1">
    <location>
        <begin position="6"/>
        <end position="128"/>
    </location>
</feature>
<proteinExistence type="predicted"/>
<gene>
    <name evidence="2" type="ORF">GKIL_3475</name>
</gene>
<evidence type="ECO:0000259" key="1">
    <source>
        <dbReference type="Pfam" id="PF00535"/>
    </source>
</evidence>
<dbReference type="PANTHER" id="PTHR43685">
    <property type="entry name" value="GLYCOSYLTRANSFERASE"/>
    <property type="match status" value="1"/>
</dbReference>
<dbReference type="InterPro" id="IPR050834">
    <property type="entry name" value="Glycosyltransf_2"/>
</dbReference>
<dbReference type="KEGG" id="glj:GKIL_3475"/>
<dbReference type="AlphaFoldDB" id="U5QLB1"/>
<dbReference type="STRING" id="1183438.GKIL_3475"/>
<evidence type="ECO:0000313" key="2">
    <source>
        <dbReference type="EMBL" id="AGY59721.1"/>
    </source>
</evidence>
<dbReference type="GO" id="GO:0016740">
    <property type="term" value="F:transferase activity"/>
    <property type="evidence" value="ECO:0007669"/>
    <property type="project" value="UniProtKB-KW"/>
</dbReference>
<keyword evidence="2" id="KW-0808">Transferase</keyword>
<name>U5QLB1_GLOK1</name>
<accession>U5QLB1</accession>
<dbReference type="Gene3D" id="3.90.550.10">
    <property type="entry name" value="Spore Coat Polysaccharide Biosynthesis Protein SpsA, Chain A"/>
    <property type="match status" value="1"/>
</dbReference>
<dbReference type="HOGENOM" id="CLU_051639_0_0_3"/>
<dbReference type="Proteomes" id="UP000017396">
    <property type="component" value="Chromosome"/>
</dbReference>
<sequence>MNPLVTIAIPTYRRLAYLQEAVASALAQSYPHIEVLVSQDPTSEGPDPAIRAWCLALAEQEPRLSYRCNAQNLGLAGNWNAAIQAARGQYVTIIGDDDRLLPAFVERLLPGLSPGISVAFANHYLIDALGNRLLARSEVHTATYHRANLSAGEIADPESCAWQNAVPMLASLIAAEPLQRLGFKIDLNTPEVEFFVRLAQEGGRFYFCPEYLAEYRVHLGSATQSGLTSEVLARYLIDLPASPQAERHKRALLASLLPNAVSRHLRRGERELARKLLASSYYPDGERVTGIALVQRFCTALPEPVGCSLYRTLYFAGRQLRL</sequence>
<dbReference type="EMBL" id="CP003587">
    <property type="protein sequence ID" value="AGY59721.1"/>
    <property type="molecule type" value="Genomic_DNA"/>
</dbReference>
<dbReference type="InterPro" id="IPR001173">
    <property type="entry name" value="Glyco_trans_2-like"/>
</dbReference>
<dbReference type="OrthoDB" id="396512at2"/>